<dbReference type="Proteomes" id="UP000091857">
    <property type="component" value="Chromosome 5"/>
</dbReference>
<reference evidence="2" key="1">
    <citation type="journal article" date="2016" name="Nat. Biotechnol.">
        <title>Sequencing wild and cultivated cassava and related species reveals extensive interspecific hybridization and genetic diversity.</title>
        <authorList>
            <person name="Bredeson J.V."/>
            <person name="Lyons J.B."/>
            <person name="Prochnik S.E."/>
            <person name="Wu G.A."/>
            <person name="Ha C.M."/>
            <person name="Edsinger-Gonzales E."/>
            <person name="Grimwood J."/>
            <person name="Schmutz J."/>
            <person name="Rabbi I.Y."/>
            <person name="Egesi C."/>
            <person name="Nauluvula P."/>
            <person name="Lebot V."/>
            <person name="Ndunguru J."/>
            <person name="Mkamilo G."/>
            <person name="Bart R.S."/>
            <person name="Setter T.L."/>
            <person name="Gleadow R.M."/>
            <person name="Kulakow P."/>
            <person name="Ferguson M.E."/>
            <person name="Rounsley S."/>
            <person name="Rokhsar D.S."/>
        </authorList>
    </citation>
    <scope>NUCLEOTIDE SEQUENCE [LARGE SCALE GENOMIC DNA]</scope>
    <source>
        <strain evidence="2">cv. AM560-2</strain>
    </source>
</reference>
<name>A0ACB7HQS8_MANES</name>
<gene>
    <name evidence="1" type="ORF">MANES_05G118952v8</name>
</gene>
<keyword evidence="2" id="KW-1185">Reference proteome</keyword>
<evidence type="ECO:0000313" key="2">
    <source>
        <dbReference type="Proteomes" id="UP000091857"/>
    </source>
</evidence>
<comment type="caution">
    <text evidence="1">The sequence shown here is derived from an EMBL/GenBank/DDBJ whole genome shotgun (WGS) entry which is preliminary data.</text>
</comment>
<proteinExistence type="predicted"/>
<evidence type="ECO:0000313" key="1">
    <source>
        <dbReference type="EMBL" id="KAG8654350.1"/>
    </source>
</evidence>
<accession>A0ACB7HQS8</accession>
<organism evidence="1 2">
    <name type="scientific">Manihot esculenta</name>
    <name type="common">Cassava</name>
    <name type="synonym">Jatropha manihot</name>
    <dbReference type="NCBI Taxonomy" id="3983"/>
    <lineage>
        <taxon>Eukaryota</taxon>
        <taxon>Viridiplantae</taxon>
        <taxon>Streptophyta</taxon>
        <taxon>Embryophyta</taxon>
        <taxon>Tracheophyta</taxon>
        <taxon>Spermatophyta</taxon>
        <taxon>Magnoliopsida</taxon>
        <taxon>eudicotyledons</taxon>
        <taxon>Gunneridae</taxon>
        <taxon>Pentapetalae</taxon>
        <taxon>rosids</taxon>
        <taxon>fabids</taxon>
        <taxon>Malpighiales</taxon>
        <taxon>Euphorbiaceae</taxon>
        <taxon>Crotonoideae</taxon>
        <taxon>Manihoteae</taxon>
        <taxon>Manihot</taxon>
    </lineage>
</organism>
<sequence length="481" mass="55465">MKSLIYQYELFKMKSDETISQMYDRFIEIIGGMKSLGKTFTNEELVKKILRCLPKEWLPKREQVEEPSKMKKNIALRVASEDTSEEEEEISEEELALVTRRIRKLLLQNKKFIPRKNFRKEKGESSKKEVVICYECNKPGHCKVDCPKLKKPIKFKKKAFKVIWDESSDTEEEEVGDEIANMCSMALEESSNEVTILDDSTLCDDVVEFSYDELVGALKLMNDELEKSHKKNKILKCELASFKKESENSPKEPLPSNDSLQKSLDELSLENKNLKNEILELKISLSKFLKGKDKLDEILDSQRSPSIKYGLGYDKSTQANSSKTVFVKATNSNESKVSSSNGCMPKVSSSNMSIRNAHVHKSTSYNTHIRHTPRQFAYKRNDHYRTHTSSSQNHHSNHISCSHAFNKQGRNGHMRTQTHSLTYGPRIRRFNGHCHYCGKFGHTNYKCTIRKLHLRYGSIWKLDSGMTNPQGPKYIWVPKSV</sequence>
<protein>
    <submittedName>
        <fullName evidence="1">Uncharacterized protein</fullName>
    </submittedName>
</protein>
<dbReference type="EMBL" id="CM004391">
    <property type="protein sequence ID" value="KAG8654350.1"/>
    <property type="molecule type" value="Genomic_DNA"/>
</dbReference>